<reference evidence="8" key="1">
    <citation type="journal article" date="2019" name="Int. J. Syst. Evol. Microbiol.">
        <title>The Global Catalogue of Microorganisms (GCM) 10K type strain sequencing project: providing services to taxonomists for standard genome sequencing and annotation.</title>
        <authorList>
            <consortium name="The Broad Institute Genomics Platform"/>
            <consortium name="The Broad Institute Genome Sequencing Center for Infectious Disease"/>
            <person name="Wu L."/>
            <person name="Ma J."/>
        </authorList>
    </citation>
    <scope>NUCLEOTIDE SEQUENCE [LARGE SCALE GENOMIC DNA]</scope>
    <source>
        <strain evidence="8">JCM 17441</strain>
    </source>
</reference>
<feature type="transmembrane region" description="Helical" evidence="5">
    <location>
        <begin position="162"/>
        <end position="180"/>
    </location>
</feature>
<evidence type="ECO:0000256" key="1">
    <source>
        <dbReference type="ARBA" id="ARBA00004651"/>
    </source>
</evidence>
<feature type="transmembrane region" description="Helical" evidence="5">
    <location>
        <begin position="293"/>
        <end position="316"/>
    </location>
</feature>
<accession>A0ABP8D0H7</accession>
<proteinExistence type="predicted"/>
<feature type="transmembrane region" description="Helical" evidence="5">
    <location>
        <begin position="201"/>
        <end position="224"/>
    </location>
</feature>
<feature type="transmembrane region" description="Helical" evidence="5">
    <location>
        <begin position="236"/>
        <end position="256"/>
    </location>
</feature>
<comment type="subcellular location">
    <subcellularLocation>
        <location evidence="1">Cell membrane</location>
        <topology evidence="1">Multi-pass membrane protein</topology>
    </subcellularLocation>
</comment>
<dbReference type="PANTHER" id="PTHR23523">
    <property type="match status" value="1"/>
</dbReference>
<dbReference type="InterPro" id="IPR036259">
    <property type="entry name" value="MFS_trans_sf"/>
</dbReference>
<evidence type="ECO:0000313" key="8">
    <source>
        <dbReference type="Proteomes" id="UP001500620"/>
    </source>
</evidence>
<keyword evidence="2 5" id="KW-0812">Transmembrane</keyword>
<name>A0ABP8D0H7_9ACTN</name>
<evidence type="ECO:0000259" key="6">
    <source>
        <dbReference type="PROSITE" id="PS50850"/>
    </source>
</evidence>
<feature type="domain" description="Major facilitator superfamily (MFS) profile" evidence="6">
    <location>
        <begin position="202"/>
        <end position="396"/>
    </location>
</feature>
<dbReference type="Proteomes" id="UP001500620">
    <property type="component" value="Unassembled WGS sequence"/>
</dbReference>
<dbReference type="RefSeq" id="WP_345122326.1">
    <property type="nucleotide sequence ID" value="NZ_BAABAT010000002.1"/>
</dbReference>
<feature type="transmembrane region" description="Helical" evidence="5">
    <location>
        <begin position="139"/>
        <end position="156"/>
    </location>
</feature>
<comment type="caution">
    <text evidence="7">The sequence shown here is derived from an EMBL/GenBank/DDBJ whole genome shotgun (WGS) entry which is preliminary data.</text>
</comment>
<keyword evidence="4 5" id="KW-0472">Membrane</keyword>
<feature type="transmembrane region" description="Helical" evidence="5">
    <location>
        <begin position="99"/>
        <end position="118"/>
    </location>
</feature>
<dbReference type="Gene3D" id="1.20.1250.20">
    <property type="entry name" value="MFS general substrate transporter like domains"/>
    <property type="match status" value="2"/>
</dbReference>
<gene>
    <name evidence="7" type="ORF">GCM10022255_013320</name>
</gene>
<protein>
    <submittedName>
        <fullName evidence="7">MFS transporter</fullName>
    </submittedName>
</protein>
<dbReference type="PROSITE" id="PS50850">
    <property type="entry name" value="MFS"/>
    <property type="match status" value="1"/>
</dbReference>
<dbReference type="InterPro" id="IPR020846">
    <property type="entry name" value="MFS_dom"/>
</dbReference>
<dbReference type="InterPro" id="IPR011701">
    <property type="entry name" value="MFS"/>
</dbReference>
<dbReference type="SUPFAM" id="SSF103473">
    <property type="entry name" value="MFS general substrate transporter"/>
    <property type="match status" value="1"/>
</dbReference>
<dbReference type="InterPro" id="IPR052524">
    <property type="entry name" value="MFS_Cyanate_Porter"/>
</dbReference>
<feature type="transmembrane region" description="Helical" evidence="5">
    <location>
        <begin position="328"/>
        <end position="351"/>
    </location>
</feature>
<dbReference type="EMBL" id="BAABAT010000002">
    <property type="protein sequence ID" value="GAA4245533.1"/>
    <property type="molecule type" value="Genomic_DNA"/>
</dbReference>
<keyword evidence="3 5" id="KW-1133">Transmembrane helix</keyword>
<keyword evidence="8" id="KW-1185">Reference proteome</keyword>
<evidence type="ECO:0000256" key="2">
    <source>
        <dbReference type="ARBA" id="ARBA00022692"/>
    </source>
</evidence>
<feature type="transmembrane region" description="Helical" evidence="5">
    <location>
        <begin position="75"/>
        <end position="93"/>
    </location>
</feature>
<feature type="transmembrane region" description="Helical" evidence="5">
    <location>
        <begin position="357"/>
        <end position="378"/>
    </location>
</feature>
<feature type="transmembrane region" description="Helical" evidence="5">
    <location>
        <begin position="45"/>
        <end position="63"/>
    </location>
</feature>
<dbReference type="PANTHER" id="PTHR23523:SF2">
    <property type="entry name" value="2-NITROIMIDAZOLE TRANSPORTER"/>
    <property type="match status" value="1"/>
</dbReference>
<sequence>MIRRAAPLLIAGVLLIGAVGRAPLTSVGPLVADLRADLGLSSAATGLLTTLPLLAFAGFSLLAPRIAARIGLERSLGLALALLVAGIAVRSLPSQLWTGTVAVGATIACFNVLLPGVVKRDYPDRVAQLTGGYTATQSVVAAVASGTAVPLAALLGGWRLALAAWALLVLVAAAVWAPQVRDGPAAARPTPARAALPWRSTLAWQVTLFMGLQSLCFYVLVAWLPTLERDHGIPAAVAGWHLFAYLAASVVANLTVPVLIRRLPDQRLIGLACAACIATGVAGLQWLPWTPAFSLAAVLVSGFGAGMAIVVCLSLFSLRTTNEAQTAALSAMAQSVGYLLAATGPVLIGALRDTSGAWTLPAVVLCGVCATMAVFAVLSGRARTLPATPAAEPPPP</sequence>
<evidence type="ECO:0000256" key="3">
    <source>
        <dbReference type="ARBA" id="ARBA00022989"/>
    </source>
</evidence>
<feature type="transmembrane region" description="Helical" evidence="5">
    <location>
        <begin position="268"/>
        <end position="287"/>
    </location>
</feature>
<evidence type="ECO:0000313" key="7">
    <source>
        <dbReference type="EMBL" id="GAA4245533.1"/>
    </source>
</evidence>
<dbReference type="Pfam" id="PF07690">
    <property type="entry name" value="MFS_1"/>
    <property type="match status" value="1"/>
</dbReference>
<evidence type="ECO:0000256" key="5">
    <source>
        <dbReference type="SAM" id="Phobius"/>
    </source>
</evidence>
<organism evidence="7 8">
    <name type="scientific">Dactylosporangium darangshiense</name>
    <dbReference type="NCBI Taxonomy" id="579108"/>
    <lineage>
        <taxon>Bacteria</taxon>
        <taxon>Bacillati</taxon>
        <taxon>Actinomycetota</taxon>
        <taxon>Actinomycetes</taxon>
        <taxon>Micromonosporales</taxon>
        <taxon>Micromonosporaceae</taxon>
        <taxon>Dactylosporangium</taxon>
    </lineage>
</organism>
<evidence type="ECO:0000256" key="4">
    <source>
        <dbReference type="ARBA" id="ARBA00023136"/>
    </source>
</evidence>